<dbReference type="RefSeq" id="WP_344800283.1">
    <property type="nucleotide sequence ID" value="NZ_BAABBN010000015.1"/>
</dbReference>
<gene>
    <name evidence="8" type="ORF">GCM10022277_38670</name>
</gene>
<keyword evidence="9" id="KW-1185">Reference proteome</keyword>
<sequence>MSRGKTHNLARCHHCGQVQSLPEDNAGGHHVHAQCVRCESHVSLRIPQSIHKTWALLITAAILFIPANIYPVMTVVTFGSGEPATILSGVIQLIQADMLPIAALVFVASILVPLFKLVGMAFLLIAIQNQWSINQKYATLMYRFIHFIGRWSMLDLFMISILVTLVNMESVARILTGPGATSFGALVVVTMFAAHTFDQRLIWDLLDKDTQP</sequence>
<accession>A0ABP7NAC3</accession>
<evidence type="ECO:0000256" key="5">
    <source>
        <dbReference type="ARBA" id="ARBA00022989"/>
    </source>
</evidence>
<proteinExistence type="predicted"/>
<keyword evidence="2" id="KW-1003">Cell membrane</keyword>
<keyword evidence="4 7" id="KW-0812">Transmembrane</keyword>
<feature type="transmembrane region" description="Helical" evidence="7">
    <location>
        <begin position="54"/>
        <end position="78"/>
    </location>
</feature>
<evidence type="ECO:0000256" key="1">
    <source>
        <dbReference type="ARBA" id="ARBA00004533"/>
    </source>
</evidence>
<dbReference type="PANTHER" id="PTHR30462">
    <property type="entry name" value="INTERMEMBRANE TRANSPORT PROTEIN PQIB-RELATED"/>
    <property type="match status" value="1"/>
</dbReference>
<feature type="transmembrane region" description="Helical" evidence="7">
    <location>
        <begin position="98"/>
        <end position="127"/>
    </location>
</feature>
<comment type="caution">
    <text evidence="8">The sequence shown here is derived from an EMBL/GenBank/DDBJ whole genome shotgun (WGS) entry which is preliminary data.</text>
</comment>
<feature type="transmembrane region" description="Helical" evidence="7">
    <location>
        <begin position="148"/>
        <end position="168"/>
    </location>
</feature>
<keyword evidence="6 7" id="KW-0472">Membrane</keyword>
<evidence type="ECO:0000313" key="9">
    <source>
        <dbReference type="Proteomes" id="UP001501565"/>
    </source>
</evidence>
<dbReference type="InterPro" id="IPR007498">
    <property type="entry name" value="PqiA-like"/>
</dbReference>
<protein>
    <submittedName>
        <fullName evidence="8">Paraquat-inducible protein A</fullName>
    </submittedName>
</protein>
<feature type="transmembrane region" description="Helical" evidence="7">
    <location>
        <begin position="174"/>
        <end position="194"/>
    </location>
</feature>
<evidence type="ECO:0000256" key="6">
    <source>
        <dbReference type="ARBA" id="ARBA00023136"/>
    </source>
</evidence>
<name>A0ABP7NAC3_9GAMM</name>
<dbReference type="InterPro" id="IPR051800">
    <property type="entry name" value="PqiA-PqiB_transport"/>
</dbReference>
<keyword evidence="3" id="KW-0997">Cell inner membrane</keyword>
<organism evidence="8 9">
    <name type="scientific">Litoribacillus peritrichatus</name>
    <dbReference type="NCBI Taxonomy" id="718191"/>
    <lineage>
        <taxon>Bacteria</taxon>
        <taxon>Pseudomonadati</taxon>
        <taxon>Pseudomonadota</taxon>
        <taxon>Gammaproteobacteria</taxon>
        <taxon>Oceanospirillales</taxon>
        <taxon>Oceanospirillaceae</taxon>
        <taxon>Litoribacillus</taxon>
    </lineage>
</organism>
<evidence type="ECO:0000256" key="2">
    <source>
        <dbReference type="ARBA" id="ARBA00022475"/>
    </source>
</evidence>
<keyword evidence="5 7" id="KW-1133">Transmembrane helix</keyword>
<dbReference type="Proteomes" id="UP001501565">
    <property type="component" value="Unassembled WGS sequence"/>
</dbReference>
<dbReference type="EMBL" id="BAABBN010000015">
    <property type="protein sequence ID" value="GAA3938845.1"/>
    <property type="molecule type" value="Genomic_DNA"/>
</dbReference>
<dbReference type="Pfam" id="PF04403">
    <property type="entry name" value="PqiA"/>
    <property type="match status" value="1"/>
</dbReference>
<dbReference type="PANTHER" id="PTHR30462:SF3">
    <property type="entry name" value="INTERMEMBRANE TRANSPORT PROTEIN PQIA"/>
    <property type="match status" value="1"/>
</dbReference>
<evidence type="ECO:0000256" key="4">
    <source>
        <dbReference type="ARBA" id="ARBA00022692"/>
    </source>
</evidence>
<evidence type="ECO:0000313" key="8">
    <source>
        <dbReference type="EMBL" id="GAA3938845.1"/>
    </source>
</evidence>
<comment type="subcellular location">
    <subcellularLocation>
        <location evidence="1">Cell inner membrane</location>
    </subcellularLocation>
</comment>
<reference evidence="9" key="1">
    <citation type="journal article" date="2019" name="Int. J. Syst. Evol. Microbiol.">
        <title>The Global Catalogue of Microorganisms (GCM) 10K type strain sequencing project: providing services to taxonomists for standard genome sequencing and annotation.</title>
        <authorList>
            <consortium name="The Broad Institute Genomics Platform"/>
            <consortium name="The Broad Institute Genome Sequencing Center for Infectious Disease"/>
            <person name="Wu L."/>
            <person name="Ma J."/>
        </authorList>
    </citation>
    <scope>NUCLEOTIDE SEQUENCE [LARGE SCALE GENOMIC DNA]</scope>
    <source>
        <strain evidence="9">JCM 17551</strain>
    </source>
</reference>
<evidence type="ECO:0000256" key="3">
    <source>
        <dbReference type="ARBA" id="ARBA00022519"/>
    </source>
</evidence>
<evidence type="ECO:0000256" key="7">
    <source>
        <dbReference type="SAM" id="Phobius"/>
    </source>
</evidence>